<reference evidence="1 2" key="1">
    <citation type="submission" date="2005-09" db="EMBL/GenBank/DDBJ databases">
        <authorList>
            <person name="Mural R.J."/>
            <person name="Li P.W."/>
            <person name="Adams M.D."/>
            <person name="Amanatides P.G."/>
            <person name="Baden-Tillson H."/>
            <person name="Barnstead M."/>
            <person name="Chin S.H."/>
            <person name="Dew I."/>
            <person name="Evans C.A."/>
            <person name="Ferriera S."/>
            <person name="Flanigan M."/>
            <person name="Fosler C."/>
            <person name="Glodek A."/>
            <person name="Gu Z."/>
            <person name="Holt R.A."/>
            <person name="Jennings D."/>
            <person name="Kraft C.L."/>
            <person name="Lu F."/>
            <person name="Nguyen T."/>
            <person name="Nusskern D.R."/>
            <person name="Pfannkoch C.M."/>
            <person name="Sitter C."/>
            <person name="Sutton G.G."/>
            <person name="Venter J.C."/>
            <person name="Wang Z."/>
            <person name="Woodage T."/>
            <person name="Zheng X.H."/>
            <person name="Zhong F."/>
        </authorList>
    </citation>
    <scope>NUCLEOTIDE SEQUENCE [LARGE SCALE GENOMIC DNA]</scope>
    <source>
        <strain>BN</strain>
        <strain evidence="2">Sprague-Dawley</strain>
    </source>
</reference>
<organism evidence="1 2">
    <name type="scientific">Rattus norvegicus</name>
    <name type="common">Rat</name>
    <dbReference type="NCBI Taxonomy" id="10116"/>
    <lineage>
        <taxon>Eukaryota</taxon>
        <taxon>Metazoa</taxon>
        <taxon>Chordata</taxon>
        <taxon>Craniata</taxon>
        <taxon>Vertebrata</taxon>
        <taxon>Euteleostomi</taxon>
        <taxon>Mammalia</taxon>
        <taxon>Eutheria</taxon>
        <taxon>Euarchontoglires</taxon>
        <taxon>Glires</taxon>
        <taxon>Rodentia</taxon>
        <taxon>Myomorpha</taxon>
        <taxon>Muroidea</taxon>
        <taxon>Muridae</taxon>
        <taxon>Murinae</taxon>
        <taxon>Rattus</taxon>
    </lineage>
</organism>
<gene>
    <name evidence="1" type="ORF">rCG_41188</name>
</gene>
<protein>
    <submittedName>
        <fullName evidence="1">RCG41188</fullName>
    </submittedName>
</protein>
<dbReference type="Proteomes" id="UP000234681">
    <property type="component" value="Chromosome 18"/>
</dbReference>
<dbReference type="EMBL" id="CH474069">
    <property type="protein sequence ID" value="EDL84710.1"/>
    <property type="molecule type" value="Genomic_DNA"/>
</dbReference>
<accession>A6KMV2</accession>
<evidence type="ECO:0000313" key="2">
    <source>
        <dbReference type="Proteomes" id="UP000234681"/>
    </source>
</evidence>
<sequence length="22" mass="2341">MKWPSKGPGVNPVVSPLFLICA</sequence>
<name>A6KMV2_RAT</name>
<evidence type="ECO:0000313" key="1">
    <source>
        <dbReference type="EMBL" id="EDL84710.1"/>
    </source>
</evidence>
<dbReference type="AlphaFoldDB" id="A6KMV2"/>
<proteinExistence type="predicted"/>